<dbReference type="SMART" id="SM00504">
    <property type="entry name" value="Ubox"/>
    <property type="match status" value="1"/>
</dbReference>
<evidence type="ECO:0000259" key="1">
    <source>
        <dbReference type="PROSITE" id="PS51698"/>
    </source>
</evidence>
<evidence type="ECO:0000313" key="2">
    <source>
        <dbReference type="EMBL" id="CAD9593598.1"/>
    </source>
</evidence>
<dbReference type="InterPro" id="IPR013083">
    <property type="entry name" value="Znf_RING/FYVE/PHD"/>
</dbReference>
<dbReference type="CDD" id="cd16655">
    <property type="entry name" value="RING-Ubox_WDSUB1-like"/>
    <property type="match status" value="1"/>
</dbReference>
<protein>
    <recommendedName>
        <fullName evidence="1">U-box domain-containing protein</fullName>
    </recommendedName>
</protein>
<accession>A0A7S2L232</accession>
<name>A0A7S2L232_9DINO</name>
<dbReference type="EMBL" id="HBGW01055736">
    <property type="protein sequence ID" value="CAD9593598.1"/>
    <property type="molecule type" value="Transcribed_RNA"/>
</dbReference>
<dbReference type="Gene3D" id="3.30.40.10">
    <property type="entry name" value="Zinc/RING finger domain, C3HC4 (zinc finger)"/>
    <property type="match status" value="1"/>
</dbReference>
<dbReference type="Pfam" id="PF04564">
    <property type="entry name" value="U-box"/>
    <property type="match status" value="1"/>
</dbReference>
<organism evidence="2">
    <name type="scientific">Zooxanthella nutricula</name>
    <dbReference type="NCBI Taxonomy" id="1333877"/>
    <lineage>
        <taxon>Eukaryota</taxon>
        <taxon>Sar</taxon>
        <taxon>Alveolata</taxon>
        <taxon>Dinophyceae</taxon>
        <taxon>Peridiniales</taxon>
        <taxon>Peridiniales incertae sedis</taxon>
        <taxon>Zooxanthella</taxon>
    </lineage>
</organism>
<dbReference type="InterPro" id="IPR003613">
    <property type="entry name" value="Ubox_domain"/>
</dbReference>
<feature type="domain" description="U-box" evidence="1">
    <location>
        <begin position="51"/>
        <end position="129"/>
    </location>
</feature>
<dbReference type="AlphaFoldDB" id="A0A7S2L232"/>
<dbReference type="GO" id="GO:0004842">
    <property type="term" value="F:ubiquitin-protein transferase activity"/>
    <property type="evidence" value="ECO:0007669"/>
    <property type="project" value="InterPro"/>
</dbReference>
<proteinExistence type="predicted"/>
<dbReference type="PROSITE" id="PS51698">
    <property type="entry name" value="U_BOX"/>
    <property type="match status" value="1"/>
</dbReference>
<dbReference type="InterPro" id="IPR052085">
    <property type="entry name" value="WD-SAM-U-box"/>
</dbReference>
<gene>
    <name evidence="2" type="ORF">BRAN1462_LOCUS35384</name>
</gene>
<dbReference type="PANTHER" id="PTHR46573">
    <property type="entry name" value="WD REPEAT, SAM AND U-BOX DOMAIN-CONTAINING PROTEIN 1"/>
    <property type="match status" value="1"/>
</dbReference>
<reference evidence="2" key="1">
    <citation type="submission" date="2021-01" db="EMBL/GenBank/DDBJ databases">
        <authorList>
            <person name="Corre E."/>
            <person name="Pelletier E."/>
            <person name="Niang G."/>
            <person name="Scheremetjew M."/>
            <person name="Finn R."/>
            <person name="Kale V."/>
            <person name="Holt S."/>
            <person name="Cochrane G."/>
            <person name="Meng A."/>
            <person name="Brown T."/>
            <person name="Cohen L."/>
        </authorList>
    </citation>
    <scope>NUCLEOTIDE SEQUENCE</scope>
    <source>
        <strain evidence="2">RCC3387</strain>
    </source>
</reference>
<dbReference type="SUPFAM" id="SSF57850">
    <property type="entry name" value="RING/U-box"/>
    <property type="match status" value="1"/>
</dbReference>
<dbReference type="PANTHER" id="PTHR46573:SF1">
    <property type="entry name" value="WD REPEAT, SAM AND U-BOX DOMAIN-CONTAINING PROTEIN 1"/>
    <property type="match status" value="1"/>
</dbReference>
<sequence>MGMRAPSPRHAPCTGDIARDVDGNTSAEGDLMTVGVATRGRFIENRLVIMGLLPSLVCPLSSEIMRDPVCAADGWTYERRAIQAYFGNAGKALLLSPVTGQRLVSRALVPCHVVAQIVKQHLPDLPPLATRVSKLQLIHQWQLQEILSYLDAPSLARCEASWPSFLAASAASVAWQSLLARDFPFHEAAAAEHSTPPGGEVPLARARRCYAIAARAAALTRPAAKPCWERGAPASQGLTLVASR</sequence>
<dbReference type="GO" id="GO:0016567">
    <property type="term" value="P:protein ubiquitination"/>
    <property type="evidence" value="ECO:0007669"/>
    <property type="project" value="InterPro"/>
</dbReference>